<dbReference type="Proteomes" id="UP001597187">
    <property type="component" value="Unassembled WGS sequence"/>
</dbReference>
<reference evidence="3 4" key="1">
    <citation type="journal article" date="2019" name="Int. J. Syst. Evol. Microbiol.">
        <title>The Global Catalogue of Microorganisms (GCM) 10K type strain sequencing project: providing services to taxonomists for standard genome sequencing and annotation.</title>
        <authorList>
            <consortium name="The Broad Institute Genomics Platform"/>
            <consortium name="The Broad Institute Genome Sequencing Center for Infectious Disease"/>
            <person name="Wu L."/>
            <person name="Ma J."/>
        </authorList>
    </citation>
    <scope>NUCLEOTIDE SEQUENCE [LARGE SCALE GENOMIC DNA]</scope>
    <source>
        <strain evidence="3 4">CGMCC 1.12563</strain>
    </source>
</reference>
<dbReference type="Pfam" id="PF08350">
    <property type="entry name" value="FilR1_middle"/>
    <property type="match status" value="1"/>
</dbReference>
<feature type="domain" description="HVO-A0261-like N-terminal" evidence="2">
    <location>
        <begin position="11"/>
        <end position="94"/>
    </location>
</feature>
<evidence type="ECO:0000259" key="1">
    <source>
        <dbReference type="Pfam" id="PF08350"/>
    </source>
</evidence>
<name>A0ABD6AW14_9EURY</name>
<feature type="domain" description="Methanogenesis regulatory protein FilR1 middle" evidence="1">
    <location>
        <begin position="130"/>
        <end position="257"/>
    </location>
</feature>
<evidence type="ECO:0000259" key="2">
    <source>
        <dbReference type="Pfam" id="PF25213"/>
    </source>
</evidence>
<organism evidence="3 4">
    <name type="scientific">Halomarina rubra</name>
    <dbReference type="NCBI Taxonomy" id="2071873"/>
    <lineage>
        <taxon>Archaea</taxon>
        <taxon>Methanobacteriati</taxon>
        <taxon>Methanobacteriota</taxon>
        <taxon>Stenosarchaea group</taxon>
        <taxon>Halobacteria</taxon>
        <taxon>Halobacteriales</taxon>
        <taxon>Natronomonadaceae</taxon>
        <taxon>Halomarina</taxon>
    </lineage>
</organism>
<dbReference type="Gene3D" id="1.10.10.10">
    <property type="entry name" value="Winged helix-like DNA-binding domain superfamily/Winged helix DNA-binding domain"/>
    <property type="match status" value="1"/>
</dbReference>
<evidence type="ECO:0000313" key="3">
    <source>
        <dbReference type="EMBL" id="MFD1514073.1"/>
    </source>
</evidence>
<keyword evidence="4" id="KW-1185">Reference proteome</keyword>
<protein>
    <submittedName>
        <fullName evidence="3">Helix-turn-helix transcriptional regulator</fullName>
    </submittedName>
</protein>
<dbReference type="Pfam" id="PF25213">
    <property type="entry name" value="HVO_A0261_N"/>
    <property type="match status" value="1"/>
</dbReference>
<gene>
    <name evidence="3" type="ORF">ACFSBT_12365</name>
</gene>
<sequence length="269" mass="28961">MTTSEDIAALDDISFLARSASRVQVLETLASGTHDRAELQATTGIPRATVGRIVTEFEGRGWVKHDGHNYTTSPLGGFLIAEFRSLVDGVTTMQKLRGVIEWLPTDEFDFPLSRFADATITLSRASDTTAPVARAAELVEAGDDVSILAFGSAPPVVEAAWRTTVDGTQSFEIIFAADTLDTLTADPEMGALLCDLARCTRGTVRRHDGTVPYNLAVIDGTANFALIDEHGAPAALIESTDEAIRSWTVSTIDRYRDESELLDPDALTS</sequence>
<proteinExistence type="predicted"/>
<dbReference type="InterPro" id="IPR057527">
    <property type="entry name" value="HVO_A0261-like_N"/>
</dbReference>
<evidence type="ECO:0000313" key="4">
    <source>
        <dbReference type="Proteomes" id="UP001597187"/>
    </source>
</evidence>
<dbReference type="InterPro" id="IPR013561">
    <property type="entry name" value="FilR1_middle_dom"/>
</dbReference>
<dbReference type="SUPFAM" id="SSF46785">
    <property type="entry name" value="Winged helix' DNA-binding domain"/>
    <property type="match status" value="1"/>
</dbReference>
<comment type="caution">
    <text evidence="3">The sequence shown here is derived from an EMBL/GenBank/DDBJ whole genome shotgun (WGS) entry which is preliminary data.</text>
</comment>
<dbReference type="RefSeq" id="WP_250874027.1">
    <property type="nucleotide sequence ID" value="NZ_JALXFV010000005.1"/>
</dbReference>
<dbReference type="AlphaFoldDB" id="A0ABD6AW14"/>
<dbReference type="InterPro" id="IPR036388">
    <property type="entry name" value="WH-like_DNA-bd_sf"/>
</dbReference>
<dbReference type="InterPro" id="IPR036390">
    <property type="entry name" value="WH_DNA-bd_sf"/>
</dbReference>
<accession>A0ABD6AW14</accession>
<dbReference type="EMBL" id="JBHUDC010000005">
    <property type="protein sequence ID" value="MFD1514073.1"/>
    <property type="molecule type" value="Genomic_DNA"/>
</dbReference>